<evidence type="ECO:0008006" key="4">
    <source>
        <dbReference type="Google" id="ProtNLM"/>
    </source>
</evidence>
<proteinExistence type="predicted"/>
<dbReference type="RefSeq" id="WP_012057013.1">
    <property type="nucleotide sequence ID" value="NZ_CP007389.1"/>
</dbReference>
<evidence type="ECO:0000313" key="2">
    <source>
        <dbReference type="EMBL" id="APT74852.1"/>
    </source>
</evidence>
<organism evidence="2 3">
    <name type="scientific">Thermosipho melanesiensis</name>
    <dbReference type="NCBI Taxonomy" id="46541"/>
    <lineage>
        <taxon>Bacteria</taxon>
        <taxon>Thermotogati</taxon>
        <taxon>Thermotogota</taxon>
        <taxon>Thermotogae</taxon>
        <taxon>Thermotogales</taxon>
        <taxon>Fervidobacteriaceae</taxon>
        <taxon>Thermosipho</taxon>
    </lineage>
</organism>
<keyword evidence="1" id="KW-0732">Signal</keyword>
<feature type="chain" id="PRO_5045546984" description="Solute-binding protein family 3/N-terminal domain-containing protein" evidence="1">
    <location>
        <begin position="18"/>
        <end position="238"/>
    </location>
</feature>
<gene>
    <name evidence="2" type="ORF">BW47_04265</name>
</gene>
<reference evidence="2 3" key="1">
    <citation type="submission" date="2014-02" db="EMBL/GenBank/DDBJ databases">
        <title>Diversity of Thermotogales isolates from hydrothermal vents.</title>
        <authorList>
            <person name="Haverkamp T.H.A."/>
            <person name="Lossouarn J."/>
            <person name="Geslin C."/>
            <person name="Nesbo C.L."/>
        </authorList>
    </citation>
    <scope>NUCLEOTIDE SEQUENCE [LARGE SCALE GENOMIC DNA]</scope>
    <source>
        <strain evidence="2 3">431</strain>
    </source>
</reference>
<dbReference type="Gene3D" id="3.40.190.10">
    <property type="entry name" value="Periplasmic binding protein-like II"/>
    <property type="match status" value="1"/>
</dbReference>
<evidence type="ECO:0000313" key="3">
    <source>
        <dbReference type="Proteomes" id="UP000185490"/>
    </source>
</evidence>
<dbReference type="EMBL" id="CP007389">
    <property type="protein sequence ID" value="APT74852.1"/>
    <property type="molecule type" value="Genomic_DNA"/>
</dbReference>
<keyword evidence="3" id="KW-1185">Reference proteome</keyword>
<protein>
    <recommendedName>
        <fullName evidence="4">Solute-binding protein family 3/N-terminal domain-containing protein</fullName>
    </recommendedName>
</protein>
<dbReference type="Proteomes" id="UP000185490">
    <property type="component" value="Chromosome"/>
</dbReference>
<name>A0ABM6GH03_9BACT</name>
<evidence type="ECO:0000256" key="1">
    <source>
        <dbReference type="SAM" id="SignalP"/>
    </source>
</evidence>
<sequence length="238" mass="28200">MKKFVCIFVLLSSILFARTFVEILDSKQLVIATRNIPSENIYFPENSEKPEFCYELSRGFANYLGVDMKVYVVENFEEYFSQKIFEKVDVISDILTVTPEREKLMIMVPFVSNNEIFISKFDVNVKSVKDFIGKRIITYESFSYYKTLIDVFRNNNIKYVINRVIYEDNRLRYLTNNKVKSDEVEILLIPKGYRYSPYFVFVILIENLADISIFDSLSFAQKYFNALFLKNKQNHCFL</sequence>
<feature type="signal peptide" evidence="1">
    <location>
        <begin position="1"/>
        <end position="17"/>
    </location>
</feature>
<dbReference type="SUPFAM" id="SSF53850">
    <property type="entry name" value="Periplasmic binding protein-like II"/>
    <property type="match status" value="1"/>
</dbReference>
<accession>A0ABM6GH03</accession>